<dbReference type="OMA" id="CIYAWRA"/>
<evidence type="ECO:0000256" key="1">
    <source>
        <dbReference type="ARBA" id="ARBA00022574"/>
    </source>
</evidence>
<reference evidence="6 7" key="1">
    <citation type="submission" date="2018-04" db="EMBL/GenBank/DDBJ databases">
        <title>The genome of golden apple snail Pomacea canaliculata provides insight into stress tolerance and invasive adaptation.</title>
        <authorList>
            <person name="Liu C."/>
            <person name="Liu B."/>
            <person name="Ren Y."/>
            <person name="Zhang Y."/>
            <person name="Wang H."/>
            <person name="Li S."/>
            <person name="Jiang F."/>
            <person name="Yin L."/>
            <person name="Zhang G."/>
            <person name="Qian W."/>
            <person name="Fan W."/>
        </authorList>
    </citation>
    <scope>NUCLEOTIDE SEQUENCE [LARGE SCALE GENOMIC DNA]</scope>
    <source>
        <strain evidence="6">SZHN2017</strain>
        <tissue evidence="6">Muscle</tissue>
    </source>
</reference>
<evidence type="ECO:0000259" key="5">
    <source>
        <dbReference type="Pfam" id="PF25171"/>
    </source>
</evidence>
<dbReference type="Gene3D" id="2.130.10.10">
    <property type="entry name" value="YVTN repeat-like/Quinoprotein amine dehydrogenase"/>
    <property type="match status" value="2"/>
</dbReference>
<dbReference type="InterPro" id="IPR015943">
    <property type="entry name" value="WD40/YVTN_repeat-like_dom_sf"/>
</dbReference>
<evidence type="ECO:0000256" key="3">
    <source>
        <dbReference type="PROSITE-ProRule" id="PRU00221"/>
    </source>
</evidence>
<dbReference type="Pfam" id="PF04192">
    <property type="entry name" value="Utp21"/>
    <property type="match status" value="1"/>
</dbReference>
<evidence type="ECO:0000313" key="6">
    <source>
        <dbReference type="EMBL" id="PVD19040.1"/>
    </source>
</evidence>
<keyword evidence="7" id="KW-1185">Reference proteome</keyword>
<dbReference type="Pfam" id="PF25171">
    <property type="entry name" value="Beta-prop_WDR36-Utp21_1st"/>
    <property type="match status" value="1"/>
</dbReference>
<dbReference type="STRING" id="400727.A0A2T7NCY8"/>
<dbReference type="SMART" id="SM00320">
    <property type="entry name" value="WD40"/>
    <property type="match status" value="10"/>
</dbReference>
<feature type="domain" description="WDR36/Utp21 C-terminal" evidence="4">
    <location>
        <begin position="689"/>
        <end position="885"/>
    </location>
</feature>
<dbReference type="InterPro" id="IPR036322">
    <property type="entry name" value="WD40_repeat_dom_sf"/>
</dbReference>
<comment type="caution">
    <text evidence="6">The sequence shown here is derived from an EMBL/GenBank/DDBJ whole genome shotgun (WGS) entry which is preliminary data.</text>
</comment>
<dbReference type="Pfam" id="PF25168">
    <property type="entry name" value="Beta-prop_WDR36-Utp21_2nd"/>
    <property type="match status" value="1"/>
</dbReference>
<gene>
    <name evidence="6" type="ORF">C0Q70_21599</name>
</gene>
<dbReference type="PANTHER" id="PTHR22840">
    <property type="entry name" value="WD REPEAT-CONTAINING PROTEIN 36"/>
    <property type="match status" value="1"/>
</dbReference>
<dbReference type="GO" id="GO:0032040">
    <property type="term" value="C:small-subunit processome"/>
    <property type="evidence" value="ECO:0007669"/>
    <property type="project" value="InterPro"/>
</dbReference>
<dbReference type="PANTHER" id="PTHR22840:SF12">
    <property type="entry name" value="WD REPEAT-CONTAINING PROTEIN 36"/>
    <property type="match status" value="1"/>
</dbReference>
<dbReference type="GO" id="GO:0006364">
    <property type="term" value="P:rRNA processing"/>
    <property type="evidence" value="ECO:0007669"/>
    <property type="project" value="InterPro"/>
</dbReference>
<dbReference type="EMBL" id="PZQS01000014">
    <property type="protein sequence ID" value="PVD19040.1"/>
    <property type="molecule type" value="Genomic_DNA"/>
</dbReference>
<organism evidence="6 7">
    <name type="scientific">Pomacea canaliculata</name>
    <name type="common">Golden apple snail</name>
    <dbReference type="NCBI Taxonomy" id="400727"/>
    <lineage>
        <taxon>Eukaryota</taxon>
        <taxon>Metazoa</taxon>
        <taxon>Spiralia</taxon>
        <taxon>Lophotrochozoa</taxon>
        <taxon>Mollusca</taxon>
        <taxon>Gastropoda</taxon>
        <taxon>Caenogastropoda</taxon>
        <taxon>Architaenioglossa</taxon>
        <taxon>Ampullarioidea</taxon>
        <taxon>Ampullariidae</taxon>
        <taxon>Pomacea</taxon>
    </lineage>
</organism>
<feature type="repeat" description="WD" evidence="3">
    <location>
        <begin position="478"/>
        <end position="519"/>
    </location>
</feature>
<evidence type="ECO:0000313" key="7">
    <source>
        <dbReference type="Proteomes" id="UP000245119"/>
    </source>
</evidence>
<feature type="repeat" description="WD" evidence="3">
    <location>
        <begin position="561"/>
        <end position="602"/>
    </location>
</feature>
<dbReference type="PROSITE" id="PS00678">
    <property type="entry name" value="WD_REPEATS_1"/>
    <property type="match status" value="1"/>
</dbReference>
<keyword evidence="1 3" id="KW-0853">WD repeat</keyword>
<dbReference type="Proteomes" id="UP000245119">
    <property type="component" value="Linkage Group LG14"/>
</dbReference>
<feature type="domain" description="WDR36/Utp21 N-terminal" evidence="5">
    <location>
        <begin position="35"/>
        <end position="300"/>
    </location>
</feature>
<dbReference type="PROSITE" id="PS50294">
    <property type="entry name" value="WD_REPEATS_REGION"/>
    <property type="match status" value="2"/>
</dbReference>
<dbReference type="FunFam" id="2.130.10.10:FF:000109">
    <property type="entry name" value="WD repeat domain 36"/>
    <property type="match status" value="1"/>
</dbReference>
<proteinExistence type="predicted"/>
<keyword evidence="2" id="KW-0677">Repeat</keyword>
<evidence type="ECO:0000259" key="4">
    <source>
        <dbReference type="Pfam" id="PF04192"/>
    </source>
</evidence>
<dbReference type="InterPro" id="IPR001680">
    <property type="entry name" value="WD40_rpt"/>
</dbReference>
<evidence type="ECO:0000256" key="2">
    <source>
        <dbReference type="ARBA" id="ARBA00022737"/>
    </source>
</evidence>
<sequence>MMASKIFTGYRALGFVSTHVPLAVRYHNKHKENYVVTSAGRAFQVYNCSKLGIVSVSDIHPQEIDLIAVSSIHIFTACGNTIRSFERGRKVAHLYEGHESEVTVLLPFGRHLLSTDKHGTLIVWDVHSEGIYLQMEFDVKMFYITAAVHPSTYLNKVLLGSRQGELQLWNVMHSKLIYTFKGWGQAVTVLVQAPAVDVVAVGLADGRVILHNIKFDETIVTFTHDWGPVTAVSFRTDGHPTLVTGSASGHLAFWNLESRSLLSQTLEAHHSGISGLICLPNEPIMVTSAADNALKVWIFDLPDGGARLLRMREGHSAPPIFLRHYGNNGQAILSAGQDSTMRMFSTVHDKYNKSLGRASFNKSETKRSGLKLDQHAMPPVTAFAAEVTRESDWDNVVACHRGLRILTTWSTQRSTMGKYKLDCKQFHHTTNHETTATAVEVTSCGNFAIAGYSTGHIDVFNLQSGKHRGSFGKDPENGRAHKCRVQGLACDALNQLLVSAGADGTLKWWRFRTRSFLHKTKMAARITKILMHRESSMLAVALDDFSVCIVDTDTRRVVRSFKGHTNSITDMTFSPDARWLITASMDSTVCTWNLVTGRLIDCFGVEAAVTSLSMSATGDFLATSHVDDLGVYIWSNNTLYSFVPLPPLPEGFEHNTIQMPATAFVPSDADTDSIEGVVKYEKSEFKSPDQISDELVTLSLLPASRWRNLLNLDVILMRNKPKVPPKVPKSAPFFLPTVSGLQPTFAIPENKEEQEASHMLSKPDLRAPSELGKKLETASCLQEYESILERLKSLGAVAIDADIRSLDGEKELGGFLDFMLHVASTNRDFEAVQSYLGLFLKIHGEDLTSPTLSQKMAALKDSLNKTWERIQLSINTSLCLVNYLRSATL</sequence>
<dbReference type="InterPro" id="IPR059157">
    <property type="entry name" value="WDR36-Utp21_N"/>
</dbReference>
<dbReference type="GO" id="GO:0034388">
    <property type="term" value="C:Pwp2p-containing subcomplex of 90S preribosome"/>
    <property type="evidence" value="ECO:0007669"/>
    <property type="project" value="TreeGrafter"/>
</dbReference>
<dbReference type="PROSITE" id="PS50082">
    <property type="entry name" value="WD_REPEATS_2"/>
    <property type="match status" value="3"/>
</dbReference>
<dbReference type="SUPFAM" id="SSF50978">
    <property type="entry name" value="WD40 repeat-like"/>
    <property type="match status" value="2"/>
</dbReference>
<accession>A0A2T7NCY8</accession>
<feature type="repeat" description="WD" evidence="3">
    <location>
        <begin position="266"/>
        <end position="297"/>
    </location>
</feature>
<dbReference type="AlphaFoldDB" id="A0A2T7NCY8"/>
<protein>
    <submittedName>
        <fullName evidence="6">Uncharacterized protein</fullName>
    </submittedName>
</protein>
<name>A0A2T7NCY8_POMCA</name>
<dbReference type="InterPro" id="IPR007319">
    <property type="entry name" value="WDR36/Utp21_C"/>
</dbReference>
<dbReference type="OrthoDB" id="10250769at2759"/>
<dbReference type="InterPro" id="IPR019775">
    <property type="entry name" value="WD40_repeat_CS"/>
</dbReference>